<dbReference type="AlphaFoldDB" id="A0A0K9P8P2"/>
<dbReference type="PANTHER" id="PTHR32295">
    <property type="entry name" value="IQ-DOMAIN 5-RELATED"/>
    <property type="match status" value="1"/>
</dbReference>
<comment type="caution">
    <text evidence="3">The sequence shown here is derived from an EMBL/GenBank/DDBJ whole genome shotgun (WGS) entry which is preliminary data.</text>
</comment>
<dbReference type="PANTHER" id="PTHR32295:SF281">
    <property type="entry name" value="PROTEIN IQ-DOMAIN 31"/>
    <property type="match status" value="1"/>
</dbReference>
<keyword evidence="1" id="KW-0112">Calmodulin-binding</keyword>
<dbReference type="GO" id="GO:0005516">
    <property type="term" value="F:calmodulin binding"/>
    <property type="evidence" value="ECO:0007669"/>
    <property type="project" value="UniProtKB-KW"/>
</dbReference>
<proteinExistence type="inferred from homology"/>
<organism evidence="3 4">
    <name type="scientific">Zostera marina</name>
    <name type="common">Eelgrass</name>
    <dbReference type="NCBI Taxonomy" id="29655"/>
    <lineage>
        <taxon>Eukaryota</taxon>
        <taxon>Viridiplantae</taxon>
        <taxon>Streptophyta</taxon>
        <taxon>Embryophyta</taxon>
        <taxon>Tracheophyta</taxon>
        <taxon>Spermatophyta</taxon>
        <taxon>Magnoliopsida</taxon>
        <taxon>Liliopsida</taxon>
        <taxon>Zosteraceae</taxon>
        <taxon>Zostera</taxon>
    </lineage>
</organism>
<evidence type="ECO:0000256" key="1">
    <source>
        <dbReference type="ARBA" id="ARBA00022860"/>
    </source>
</evidence>
<sequence>MGSYLRSRIQKTLFRKNSLKSDSSKKTDDREIPNSDSVVILTETCNDSPVILSDAAIAASSETHTLEEERASIKIQAVYRDHMARRSFRSLRAGIIKLQAPRSWASACLVASIKIFAPVLALQIEYFNGGSNSTQEWLERWTHYQIWKPLQQPKKTPRYAMETKSGSSSKRVVKHNLKNVKRNSRRVTNSGDGEYYIRNPTVETIEMTPIGIVTPERRQYRKGKSVAKNDEDRLDFCEMMNQAMKVYMPRSKIDRIMNYRKEKPPTLVT</sequence>
<reference evidence="4" key="1">
    <citation type="journal article" date="2016" name="Nature">
        <title>The genome of the seagrass Zostera marina reveals angiosperm adaptation to the sea.</title>
        <authorList>
            <person name="Olsen J.L."/>
            <person name="Rouze P."/>
            <person name="Verhelst B."/>
            <person name="Lin Y.-C."/>
            <person name="Bayer T."/>
            <person name="Collen J."/>
            <person name="Dattolo E."/>
            <person name="De Paoli E."/>
            <person name="Dittami S."/>
            <person name="Maumus F."/>
            <person name="Michel G."/>
            <person name="Kersting A."/>
            <person name="Lauritano C."/>
            <person name="Lohaus R."/>
            <person name="Toepel M."/>
            <person name="Tonon T."/>
            <person name="Vanneste K."/>
            <person name="Amirebrahimi M."/>
            <person name="Brakel J."/>
            <person name="Bostroem C."/>
            <person name="Chovatia M."/>
            <person name="Grimwood J."/>
            <person name="Jenkins J.W."/>
            <person name="Jueterbock A."/>
            <person name="Mraz A."/>
            <person name="Stam W.T."/>
            <person name="Tice H."/>
            <person name="Bornberg-Bauer E."/>
            <person name="Green P.J."/>
            <person name="Pearson G.A."/>
            <person name="Procaccini G."/>
            <person name="Duarte C.M."/>
            <person name="Schmutz J."/>
            <person name="Reusch T.B.H."/>
            <person name="Van de Peer Y."/>
        </authorList>
    </citation>
    <scope>NUCLEOTIDE SEQUENCE [LARGE SCALE GENOMIC DNA]</scope>
    <source>
        <strain evidence="4">cv. Finnish</strain>
    </source>
</reference>
<evidence type="ECO:0000313" key="4">
    <source>
        <dbReference type="Proteomes" id="UP000036987"/>
    </source>
</evidence>
<gene>
    <name evidence="3" type="ORF">ZOSMA_362G00040</name>
</gene>
<dbReference type="OrthoDB" id="1298402at2759"/>
<evidence type="ECO:0000313" key="3">
    <source>
        <dbReference type="EMBL" id="KMZ64520.1"/>
    </source>
</evidence>
<protein>
    <recommendedName>
        <fullName evidence="5">Calmodulin-binding domain-containing protein</fullName>
    </recommendedName>
</protein>
<comment type="similarity">
    <text evidence="2">Belongs to the IQD family.</text>
</comment>
<name>A0A0K9P8P2_ZOSMR</name>
<evidence type="ECO:0000256" key="2">
    <source>
        <dbReference type="ARBA" id="ARBA00024341"/>
    </source>
</evidence>
<dbReference type="Proteomes" id="UP000036987">
    <property type="component" value="Unassembled WGS sequence"/>
</dbReference>
<dbReference type="EMBL" id="LFYR01001133">
    <property type="protein sequence ID" value="KMZ64520.1"/>
    <property type="molecule type" value="Genomic_DNA"/>
</dbReference>
<keyword evidence="4" id="KW-1185">Reference proteome</keyword>
<dbReference type="Gene3D" id="1.20.5.190">
    <property type="match status" value="1"/>
</dbReference>
<accession>A0A0K9P8P2</accession>
<dbReference type="CDD" id="cd23767">
    <property type="entry name" value="IQCD"/>
    <property type="match status" value="1"/>
</dbReference>
<evidence type="ECO:0008006" key="5">
    <source>
        <dbReference type="Google" id="ProtNLM"/>
    </source>
</evidence>
<dbReference type="PROSITE" id="PS50096">
    <property type="entry name" value="IQ"/>
    <property type="match status" value="1"/>
</dbReference>